<dbReference type="EMBL" id="JANPWB010000015">
    <property type="protein sequence ID" value="KAJ1089963.1"/>
    <property type="molecule type" value="Genomic_DNA"/>
</dbReference>
<keyword evidence="3" id="KW-1185">Reference proteome</keyword>
<organism evidence="2 3">
    <name type="scientific">Pleurodeles waltl</name>
    <name type="common">Iberian ribbed newt</name>
    <dbReference type="NCBI Taxonomy" id="8319"/>
    <lineage>
        <taxon>Eukaryota</taxon>
        <taxon>Metazoa</taxon>
        <taxon>Chordata</taxon>
        <taxon>Craniata</taxon>
        <taxon>Vertebrata</taxon>
        <taxon>Euteleostomi</taxon>
        <taxon>Amphibia</taxon>
        <taxon>Batrachia</taxon>
        <taxon>Caudata</taxon>
        <taxon>Salamandroidea</taxon>
        <taxon>Salamandridae</taxon>
        <taxon>Pleurodelinae</taxon>
        <taxon>Pleurodeles</taxon>
    </lineage>
</organism>
<evidence type="ECO:0000256" key="1">
    <source>
        <dbReference type="SAM" id="MobiDB-lite"/>
    </source>
</evidence>
<name>A0AAV7LFQ6_PLEWA</name>
<accession>A0AAV7LFQ6</accession>
<evidence type="ECO:0000313" key="3">
    <source>
        <dbReference type="Proteomes" id="UP001066276"/>
    </source>
</evidence>
<proteinExistence type="predicted"/>
<dbReference type="AlphaFoldDB" id="A0AAV7LFQ6"/>
<reference evidence="2" key="1">
    <citation type="journal article" date="2022" name="bioRxiv">
        <title>Sequencing and chromosome-scale assembly of the giantPleurodeles waltlgenome.</title>
        <authorList>
            <person name="Brown T."/>
            <person name="Elewa A."/>
            <person name="Iarovenko S."/>
            <person name="Subramanian E."/>
            <person name="Araus A.J."/>
            <person name="Petzold A."/>
            <person name="Susuki M."/>
            <person name="Suzuki K.-i.T."/>
            <person name="Hayashi T."/>
            <person name="Toyoda A."/>
            <person name="Oliveira C."/>
            <person name="Osipova E."/>
            <person name="Leigh N.D."/>
            <person name="Simon A."/>
            <person name="Yun M.H."/>
        </authorList>
    </citation>
    <scope>NUCLEOTIDE SEQUENCE</scope>
    <source>
        <strain evidence="2">20211129_DDA</strain>
        <tissue evidence="2">Liver</tissue>
    </source>
</reference>
<feature type="region of interest" description="Disordered" evidence="1">
    <location>
        <begin position="45"/>
        <end position="73"/>
    </location>
</feature>
<evidence type="ECO:0000313" key="2">
    <source>
        <dbReference type="EMBL" id="KAJ1089963.1"/>
    </source>
</evidence>
<comment type="caution">
    <text evidence="2">The sequence shown here is derived from an EMBL/GenBank/DDBJ whole genome shotgun (WGS) entry which is preliminary data.</text>
</comment>
<dbReference type="Proteomes" id="UP001066276">
    <property type="component" value="Chromosome 11"/>
</dbReference>
<gene>
    <name evidence="2" type="ORF">NDU88_003103</name>
</gene>
<protein>
    <submittedName>
        <fullName evidence="2">Uncharacterized protein</fullName>
    </submittedName>
</protein>
<sequence length="73" mass="8067">MGPRRRIWKRIRSIQRGDLALQQRAVDVVAMLGREELASVKATVDSDTSINGSSGELGAPFPHVTPRRAEELI</sequence>
<feature type="compositionally biased region" description="Polar residues" evidence="1">
    <location>
        <begin position="45"/>
        <end position="54"/>
    </location>
</feature>